<dbReference type="eggNOG" id="ENOG5033GJT">
    <property type="taxonomic scope" value="Bacteria"/>
</dbReference>
<gene>
    <name evidence="2" type="ORF">HMPREF1316_0623</name>
</gene>
<sequence length="56" mass="6428">MVGFGHVPGEEYWRGFEGHGSGEWSLEQLREHELDPDNFQLEAPSANRSHRYEAKG</sequence>
<accession>U2TIJ8</accession>
<evidence type="ECO:0000259" key="1">
    <source>
        <dbReference type="Pfam" id="PF14410"/>
    </source>
</evidence>
<comment type="caution">
    <text evidence="2">The sequence shown here is derived from an EMBL/GenBank/DDBJ whole genome shotgun (WGS) entry which is preliminary data.</text>
</comment>
<keyword evidence="3" id="KW-1185">Reference proteome</keyword>
<evidence type="ECO:0000313" key="3">
    <source>
        <dbReference type="Proteomes" id="UP000016638"/>
    </source>
</evidence>
<dbReference type="AlphaFoldDB" id="U2TIJ8"/>
<dbReference type="InterPro" id="IPR026835">
    <property type="entry name" value="YqcG_C"/>
</dbReference>
<dbReference type="Proteomes" id="UP000016638">
    <property type="component" value="Unassembled WGS sequence"/>
</dbReference>
<dbReference type="STRING" id="1125712.HMPREF1316_0623"/>
<dbReference type="RefSeq" id="WP_021727321.1">
    <property type="nucleotide sequence ID" value="NZ_AWEZ01000069.1"/>
</dbReference>
<evidence type="ECO:0000313" key="2">
    <source>
        <dbReference type="EMBL" id="ERL06265.1"/>
    </source>
</evidence>
<dbReference type="Pfam" id="PF14410">
    <property type="entry name" value="GH-E"/>
    <property type="match status" value="1"/>
</dbReference>
<name>U2TIJ8_9ACTN</name>
<reference evidence="2 3" key="1">
    <citation type="submission" date="2013-08" db="EMBL/GenBank/DDBJ databases">
        <authorList>
            <person name="Durkin A.S."/>
            <person name="Haft D.R."/>
            <person name="McCorrison J."/>
            <person name="Torralba M."/>
            <person name="Gillis M."/>
            <person name="Haft D.H."/>
            <person name="Methe B."/>
            <person name="Sutton G."/>
            <person name="Nelson K.E."/>
        </authorList>
    </citation>
    <scope>NUCLEOTIDE SEQUENCE [LARGE SCALE GENOMIC DNA]</scope>
    <source>
        <strain evidence="2 3">F0195</strain>
    </source>
</reference>
<organism evidence="2 3">
    <name type="scientific">Olsenella profusa F0195</name>
    <dbReference type="NCBI Taxonomy" id="1125712"/>
    <lineage>
        <taxon>Bacteria</taxon>
        <taxon>Bacillati</taxon>
        <taxon>Actinomycetota</taxon>
        <taxon>Coriobacteriia</taxon>
        <taxon>Coriobacteriales</taxon>
        <taxon>Atopobiaceae</taxon>
        <taxon>Olsenella</taxon>
    </lineage>
</organism>
<feature type="domain" description="Toxin YqcG C-terminal" evidence="1">
    <location>
        <begin position="4"/>
        <end position="53"/>
    </location>
</feature>
<dbReference type="PATRIC" id="fig|1125712.3.peg.2282"/>
<dbReference type="EMBL" id="AWEZ01000069">
    <property type="protein sequence ID" value="ERL06265.1"/>
    <property type="molecule type" value="Genomic_DNA"/>
</dbReference>
<protein>
    <submittedName>
        <fullName evidence="2">HNH/ENDO VII family nuclease</fullName>
    </submittedName>
</protein>
<proteinExistence type="predicted"/>